<keyword evidence="1" id="KW-0472">Membrane</keyword>
<organism evidence="3 4">
    <name type="scientific">Rhodoplanes roseus</name>
    <dbReference type="NCBI Taxonomy" id="29409"/>
    <lineage>
        <taxon>Bacteria</taxon>
        <taxon>Pseudomonadati</taxon>
        <taxon>Pseudomonadota</taxon>
        <taxon>Alphaproteobacteria</taxon>
        <taxon>Hyphomicrobiales</taxon>
        <taxon>Nitrobacteraceae</taxon>
        <taxon>Rhodoplanes</taxon>
    </lineage>
</organism>
<proteinExistence type="predicted"/>
<keyword evidence="1" id="KW-0812">Transmembrane</keyword>
<dbReference type="InterPro" id="IPR001763">
    <property type="entry name" value="Rhodanese-like_dom"/>
</dbReference>
<sequence>MTAQAISVEDAKRLIDGGAILVDVRETNEHARERIPGAKHDALSQIAGPLDAHGATVVIFHCRSGSRTTAAAGRLASVAGAKAYVLEGGIEAWKSAGLPIVRDRRQPLEMMRQVQIAAGTLALLGVIFGALVHPAFYAVAGAIGAGLVFAGLTGTCGMARLLALAPWNRRRHTAATA</sequence>
<feature type="transmembrane region" description="Helical" evidence="1">
    <location>
        <begin position="138"/>
        <end position="163"/>
    </location>
</feature>
<dbReference type="SMART" id="SM00450">
    <property type="entry name" value="RHOD"/>
    <property type="match status" value="1"/>
</dbReference>
<dbReference type="Pfam" id="PF00581">
    <property type="entry name" value="Rhodanese"/>
    <property type="match status" value="1"/>
</dbReference>
<dbReference type="Gene3D" id="6.10.140.1340">
    <property type="match status" value="1"/>
</dbReference>
<dbReference type="GO" id="GO:0004792">
    <property type="term" value="F:thiosulfate-cyanide sulfurtransferase activity"/>
    <property type="evidence" value="ECO:0007669"/>
    <property type="project" value="TreeGrafter"/>
</dbReference>
<dbReference type="SUPFAM" id="SSF52821">
    <property type="entry name" value="Rhodanese/Cell cycle control phosphatase"/>
    <property type="match status" value="1"/>
</dbReference>
<dbReference type="Gene3D" id="3.40.250.10">
    <property type="entry name" value="Rhodanese-like domain"/>
    <property type="match status" value="1"/>
</dbReference>
<dbReference type="InterPro" id="IPR021309">
    <property type="entry name" value="YgaP-like_TM"/>
</dbReference>
<protein>
    <recommendedName>
        <fullName evidence="2">Rhodanese domain-containing protein</fullName>
    </recommendedName>
</protein>
<dbReference type="OrthoDB" id="9807812at2"/>
<dbReference type="PANTHER" id="PTHR44086">
    <property type="entry name" value="THIOSULFATE SULFURTRANSFERASE RDL2, MITOCHONDRIAL-RELATED"/>
    <property type="match status" value="1"/>
</dbReference>
<dbReference type="EMBL" id="NPEX01000001">
    <property type="protein sequence ID" value="RAI46185.1"/>
    <property type="molecule type" value="Genomic_DNA"/>
</dbReference>
<evidence type="ECO:0000313" key="4">
    <source>
        <dbReference type="Proteomes" id="UP000249130"/>
    </source>
</evidence>
<evidence type="ECO:0000259" key="2">
    <source>
        <dbReference type="PROSITE" id="PS50206"/>
    </source>
</evidence>
<gene>
    <name evidence="3" type="ORF">CH341_00345</name>
</gene>
<dbReference type="PANTHER" id="PTHR44086:SF10">
    <property type="entry name" value="THIOSULFATE SULFURTRANSFERASE_RHODANESE-LIKE DOMAIN-CONTAINING PROTEIN 3"/>
    <property type="match status" value="1"/>
</dbReference>
<dbReference type="RefSeq" id="WP_111417045.1">
    <property type="nucleotide sequence ID" value="NZ_NPEX01000001.1"/>
</dbReference>
<dbReference type="Proteomes" id="UP000249130">
    <property type="component" value="Unassembled WGS sequence"/>
</dbReference>
<evidence type="ECO:0000313" key="3">
    <source>
        <dbReference type="EMBL" id="RAI46185.1"/>
    </source>
</evidence>
<name>A0A327L7Y0_9BRAD</name>
<keyword evidence="4" id="KW-1185">Reference proteome</keyword>
<feature type="transmembrane region" description="Helical" evidence="1">
    <location>
        <begin position="114"/>
        <end position="132"/>
    </location>
</feature>
<accession>A0A327L7Y0</accession>
<comment type="caution">
    <text evidence="3">The sequence shown here is derived from an EMBL/GenBank/DDBJ whole genome shotgun (WGS) entry which is preliminary data.</text>
</comment>
<dbReference type="Pfam" id="PF11127">
    <property type="entry name" value="YgaP-like_TM"/>
    <property type="match status" value="1"/>
</dbReference>
<dbReference type="PROSITE" id="PS50206">
    <property type="entry name" value="RHODANESE_3"/>
    <property type="match status" value="1"/>
</dbReference>
<reference evidence="3 4" key="1">
    <citation type="submission" date="2017-07" db="EMBL/GenBank/DDBJ databases">
        <title>Draft Genome Sequences of Select Purple Nonsulfur Bacteria.</title>
        <authorList>
            <person name="Lasarre B."/>
            <person name="Mckinlay J.B."/>
        </authorList>
    </citation>
    <scope>NUCLEOTIDE SEQUENCE [LARGE SCALE GENOMIC DNA]</scope>
    <source>
        <strain evidence="3 4">DSM 5909</strain>
    </source>
</reference>
<dbReference type="AlphaFoldDB" id="A0A327L7Y0"/>
<dbReference type="InterPro" id="IPR036873">
    <property type="entry name" value="Rhodanese-like_dom_sf"/>
</dbReference>
<feature type="domain" description="Rhodanese" evidence="2">
    <location>
        <begin position="15"/>
        <end position="102"/>
    </location>
</feature>
<keyword evidence="1" id="KW-1133">Transmembrane helix</keyword>
<evidence type="ECO:0000256" key="1">
    <source>
        <dbReference type="SAM" id="Phobius"/>
    </source>
</evidence>